<proteinExistence type="predicted"/>
<evidence type="ECO:0000256" key="4">
    <source>
        <dbReference type="ARBA" id="ARBA00022692"/>
    </source>
</evidence>
<keyword evidence="8" id="KW-0594">Phospholipid biosynthesis</keyword>
<dbReference type="Pfam" id="PF02660">
    <property type="entry name" value="G3P_acyltransf"/>
    <property type="match status" value="1"/>
</dbReference>
<evidence type="ECO:0000256" key="5">
    <source>
        <dbReference type="ARBA" id="ARBA00022989"/>
    </source>
</evidence>
<dbReference type="PANTHER" id="PTHR30309">
    <property type="entry name" value="INNER MEMBRANE PROTEIN YGIH"/>
    <property type="match status" value="1"/>
</dbReference>
<evidence type="ECO:0000313" key="12">
    <source>
        <dbReference type="Proteomes" id="UP000826793"/>
    </source>
</evidence>
<dbReference type="AlphaFoldDB" id="A0A9D2SG08"/>
<accession>A0A9D2SG08</accession>
<comment type="caution">
    <text evidence="11">The sequence shown here is derived from an EMBL/GenBank/DDBJ whole genome shotgun (WGS) entry which is preliminary data.</text>
</comment>
<reference evidence="11" key="2">
    <citation type="submission" date="2021-04" db="EMBL/GenBank/DDBJ databases">
        <authorList>
            <person name="Gilroy R."/>
        </authorList>
    </citation>
    <scope>NUCLEOTIDE SEQUENCE</scope>
    <source>
        <strain evidence="11">CHK185-1770</strain>
    </source>
</reference>
<keyword evidence="11" id="KW-0012">Acyltransferase</keyword>
<keyword evidence="6" id="KW-0443">Lipid metabolism</keyword>
<feature type="transmembrane region" description="Helical" evidence="10">
    <location>
        <begin position="125"/>
        <end position="143"/>
    </location>
</feature>
<evidence type="ECO:0000313" key="11">
    <source>
        <dbReference type="EMBL" id="HJB97982.1"/>
    </source>
</evidence>
<keyword evidence="7 10" id="KW-0472">Membrane</keyword>
<evidence type="ECO:0000256" key="10">
    <source>
        <dbReference type="SAM" id="Phobius"/>
    </source>
</evidence>
<dbReference type="SMART" id="SM01207">
    <property type="entry name" value="G3P_acyltransf"/>
    <property type="match status" value="1"/>
</dbReference>
<evidence type="ECO:0000256" key="6">
    <source>
        <dbReference type="ARBA" id="ARBA00023098"/>
    </source>
</evidence>
<keyword evidence="4 10" id="KW-0812">Transmembrane</keyword>
<gene>
    <name evidence="11" type="ORF">H9710_05300</name>
</gene>
<dbReference type="EMBL" id="DWXG01000041">
    <property type="protein sequence ID" value="HJB97982.1"/>
    <property type="molecule type" value="Genomic_DNA"/>
</dbReference>
<evidence type="ECO:0000256" key="8">
    <source>
        <dbReference type="ARBA" id="ARBA00023209"/>
    </source>
</evidence>
<dbReference type="Proteomes" id="UP000826793">
    <property type="component" value="Unassembled WGS sequence"/>
</dbReference>
<keyword evidence="9" id="KW-1208">Phospholipid metabolism</keyword>
<dbReference type="GO" id="GO:0005886">
    <property type="term" value="C:plasma membrane"/>
    <property type="evidence" value="ECO:0007669"/>
    <property type="project" value="InterPro"/>
</dbReference>
<keyword evidence="3" id="KW-0808">Transferase</keyword>
<evidence type="ECO:0000256" key="9">
    <source>
        <dbReference type="ARBA" id="ARBA00023264"/>
    </source>
</evidence>
<evidence type="ECO:0000256" key="3">
    <source>
        <dbReference type="ARBA" id="ARBA00022679"/>
    </source>
</evidence>
<organism evidence="11 12">
    <name type="scientific">Candidatus Acutalibacter pullicola</name>
    <dbReference type="NCBI Taxonomy" id="2838417"/>
    <lineage>
        <taxon>Bacteria</taxon>
        <taxon>Bacillati</taxon>
        <taxon>Bacillota</taxon>
        <taxon>Clostridia</taxon>
        <taxon>Eubacteriales</taxon>
        <taxon>Acutalibacteraceae</taxon>
        <taxon>Acutalibacter</taxon>
    </lineage>
</organism>
<protein>
    <submittedName>
        <fullName evidence="11">Glycerol-3-phosphate acyltransferase</fullName>
    </submittedName>
</protein>
<reference evidence="11" key="1">
    <citation type="journal article" date="2021" name="PeerJ">
        <title>Extensive microbial diversity within the chicken gut microbiome revealed by metagenomics and culture.</title>
        <authorList>
            <person name="Gilroy R."/>
            <person name="Ravi A."/>
            <person name="Getino M."/>
            <person name="Pursley I."/>
            <person name="Horton D.L."/>
            <person name="Alikhan N.F."/>
            <person name="Baker D."/>
            <person name="Gharbi K."/>
            <person name="Hall N."/>
            <person name="Watson M."/>
            <person name="Adriaenssens E.M."/>
            <person name="Foster-Nyarko E."/>
            <person name="Jarju S."/>
            <person name="Secka A."/>
            <person name="Antonio M."/>
            <person name="Oren A."/>
            <person name="Chaudhuri R.R."/>
            <person name="La Ragione R."/>
            <person name="Hildebrand F."/>
            <person name="Pallen M.J."/>
        </authorList>
    </citation>
    <scope>NUCLEOTIDE SEQUENCE</scope>
    <source>
        <strain evidence="11">CHK185-1770</strain>
    </source>
</reference>
<dbReference type="InterPro" id="IPR003811">
    <property type="entry name" value="G3P_acylTferase_PlsY"/>
</dbReference>
<name>A0A9D2SG08_9FIRM</name>
<feature type="transmembrane region" description="Helical" evidence="10">
    <location>
        <begin position="149"/>
        <end position="180"/>
    </location>
</feature>
<evidence type="ECO:0000256" key="2">
    <source>
        <dbReference type="ARBA" id="ARBA00022516"/>
    </source>
</evidence>
<evidence type="ECO:0000256" key="7">
    <source>
        <dbReference type="ARBA" id="ARBA00023136"/>
    </source>
</evidence>
<feature type="transmembrane region" description="Helical" evidence="10">
    <location>
        <begin position="6"/>
        <end position="24"/>
    </location>
</feature>
<dbReference type="GO" id="GO:0043772">
    <property type="term" value="F:acyl-phosphate glycerol-3-phosphate acyltransferase activity"/>
    <property type="evidence" value="ECO:0007669"/>
    <property type="project" value="InterPro"/>
</dbReference>
<dbReference type="PANTHER" id="PTHR30309:SF0">
    <property type="entry name" value="GLYCEROL-3-PHOSPHATE ACYLTRANSFERASE-RELATED"/>
    <property type="match status" value="1"/>
</dbReference>
<keyword evidence="2" id="KW-0444">Lipid biosynthesis</keyword>
<sequence>MGRTVVFTVLGYLSGSLLFARYWGKWCRGRNVVEESPDQNPGTFNAFQYGGFVCGTLTLCGDLLKGFLPVFLYCRERPWELGLALVLAAPVWGHVLPLYHGFRGGKGVAVTFGCLLGLLPKRRPLLLLAFVFLFFSLVVKITPNYHRTLAAYVAAALGMVLFVPDPGVALGFGLISVVVIGKLLHSTERKESCKVEIVWKR</sequence>
<dbReference type="GO" id="GO:0008654">
    <property type="term" value="P:phospholipid biosynthetic process"/>
    <property type="evidence" value="ECO:0007669"/>
    <property type="project" value="UniProtKB-KW"/>
</dbReference>
<evidence type="ECO:0000256" key="1">
    <source>
        <dbReference type="ARBA" id="ARBA00022475"/>
    </source>
</evidence>
<keyword evidence="5 10" id="KW-1133">Transmembrane helix</keyword>
<keyword evidence="1" id="KW-1003">Cell membrane</keyword>